<keyword evidence="7 9" id="KW-0573">Peptidoglycan synthesis</keyword>
<keyword evidence="8 9" id="KW-0961">Cell wall biogenesis/degradation</keyword>
<dbReference type="Gene3D" id="1.10.101.10">
    <property type="entry name" value="PGBD-like superfamily/PGBD"/>
    <property type="match status" value="1"/>
</dbReference>
<name>A0A1T5M9G4_9FIRM</name>
<evidence type="ECO:0000256" key="9">
    <source>
        <dbReference type="PROSITE-ProRule" id="PRU01373"/>
    </source>
</evidence>
<evidence type="ECO:0000259" key="11">
    <source>
        <dbReference type="PROSITE" id="PS52029"/>
    </source>
</evidence>
<dbReference type="RefSeq" id="WP_280175291.1">
    <property type="nucleotide sequence ID" value="NZ_FUZT01000012.1"/>
</dbReference>
<evidence type="ECO:0000313" key="13">
    <source>
        <dbReference type="Proteomes" id="UP000190285"/>
    </source>
</evidence>
<dbReference type="Proteomes" id="UP000190285">
    <property type="component" value="Unassembled WGS sequence"/>
</dbReference>
<keyword evidence="6 9" id="KW-0133">Cell shape</keyword>
<comment type="similarity">
    <text evidence="2">Belongs to the YkuD family.</text>
</comment>
<evidence type="ECO:0000256" key="8">
    <source>
        <dbReference type="ARBA" id="ARBA00023316"/>
    </source>
</evidence>
<dbReference type="InterPro" id="IPR036366">
    <property type="entry name" value="PGBDSf"/>
</dbReference>
<dbReference type="GO" id="GO:0016757">
    <property type="term" value="F:glycosyltransferase activity"/>
    <property type="evidence" value="ECO:0007669"/>
    <property type="project" value="UniProtKB-KW"/>
</dbReference>
<feature type="domain" description="L,D-TPase catalytic" evidence="11">
    <location>
        <begin position="64"/>
        <end position="174"/>
    </location>
</feature>
<dbReference type="InterPro" id="IPR002477">
    <property type="entry name" value="Peptidoglycan-bd-like"/>
</dbReference>
<dbReference type="SUPFAM" id="SSF141523">
    <property type="entry name" value="L,D-transpeptidase catalytic domain-like"/>
    <property type="match status" value="1"/>
</dbReference>
<keyword evidence="10" id="KW-0812">Transmembrane</keyword>
<evidence type="ECO:0000256" key="5">
    <source>
        <dbReference type="ARBA" id="ARBA00022801"/>
    </source>
</evidence>
<dbReference type="UniPathway" id="UPA00219"/>
<dbReference type="SUPFAM" id="SSF47090">
    <property type="entry name" value="PGBD-like"/>
    <property type="match status" value="1"/>
</dbReference>
<evidence type="ECO:0000256" key="2">
    <source>
        <dbReference type="ARBA" id="ARBA00005992"/>
    </source>
</evidence>
<feature type="active site" description="Nucleophile" evidence="9">
    <location>
        <position position="150"/>
    </location>
</feature>
<evidence type="ECO:0000256" key="6">
    <source>
        <dbReference type="ARBA" id="ARBA00022960"/>
    </source>
</evidence>
<organism evidence="12 13">
    <name type="scientific">Maledivibacter halophilus</name>
    <dbReference type="NCBI Taxonomy" id="36842"/>
    <lineage>
        <taxon>Bacteria</taxon>
        <taxon>Bacillati</taxon>
        <taxon>Bacillota</taxon>
        <taxon>Clostridia</taxon>
        <taxon>Peptostreptococcales</taxon>
        <taxon>Caminicellaceae</taxon>
        <taxon>Maledivibacter</taxon>
    </lineage>
</organism>
<keyword evidence="5" id="KW-0378">Hydrolase</keyword>
<proteinExistence type="inferred from homology"/>
<dbReference type="GO" id="GO:0005576">
    <property type="term" value="C:extracellular region"/>
    <property type="evidence" value="ECO:0007669"/>
    <property type="project" value="TreeGrafter"/>
</dbReference>
<feature type="active site" description="Proton donor/acceptor" evidence="9">
    <location>
        <position position="134"/>
    </location>
</feature>
<protein>
    <submittedName>
        <fullName evidence="12">Uncharacterized protein conserved in bacteria</fullName>
    </submittedName>
</protein>
<dbReference type="CDD" id="cd16913">
    <property type="entry name" value="YkuD_like"/>
    <property type="match status" value="1"/>
</dbReference>
<evidence type="ECO:0000256" key="4">
    <source>
        <dbReference type="ARBA" id="ARBA00022679"/>
    </source>
</evidence>
<keyword evidence="10" id="KW-0472">Membrane</keyword>
<feature type="transmembrane region" description="Helical" evidence="10">
    <location>
        <begin position="6"/>
        <end position="26"/>
    </location>
</feature>
<dbReference type="GO" id="GO:0071555">
    <property type="term" value="P:cell wall organization"/>
    <property type="evidence" value="ECO:0007669"/>
    <property type="project" value="UniProtKB-UniRule"/>
</dbReference>
<dbReference type="InterPro" id="IPR038063">
    <property type="entry name" value="Transpep_catalytic_dom"/>
</dbReference>
<evidence type="ECO:0000256" key="1">
    <source>
        <dbReference type="ARBA" id="ARBA00004752"/>
    </source>
</evidence>
<dbReference type="GO" id="GO:0071972">
    <property type="term" value="F:peptidoglycan L,D-transpeptidase activity"/>
    <property type="evidence" value="ECO:0007669"/>
    <property type="project" value="TreeGrafter"/>
</dbReference>
<dbReference type="Pfam" id="PF03734">
    <property type="entry name" value="YkuD"/>
    <property type="match status" value="1"/>
</dbReference>
<dbReference type="PROSITE" id="PS52029">
    <property type="entry name" value="LD_TPASE"/>
    <property type="match status" value="1"/>
</dbReference>
<dbReference type="STRING" id="36842.SAMN02194393_04284"/>
<evidence type="ECO:0000256" key="10">
    <source>
        <dbReference type="SAM" id="Phobius"/>
    </source>
</evidence>
<dbReference type="Gene3D" id="2.40.440.10">
    <property type="entry name" value="L,D-transpeptidase catalytic domain-like"/>
    <property type="match status" value="1"/>
</dbReference>
<evidence type="ECO:0000256" key="3">
    <source>
        <dbReference type="ARBA" id="ARBA00022676"/>
    </source>
</evidence>
<reference evidence="12 13" key="1">
    <citation type="submission" date="2017-02" db="EMBL/GenBank/DDBJ databases">
        <authorList>
            <person name="Peterson S.W."/>
        </authorList>
    </citation>
    <scope>NUCLEOTIDE SEQUENCE [LARGE SCALE GENOMIC DNA]</scope>
    <source>
        <strain evidence="12 13">M1</strain>
    </source>
</reference>
<accession>A0A1T5M9G4</accession>
<dbReference type="GO" id="GO:0018104">
    <property type="term" value="P:peptidoglycan-protein cross-linking"/>
    <property type="evidence" value="ECO:0007669"/>
    <property type="project" value="TreeGrafter"/>
</dbReference>
<dbReference type="EMBL" id="FUZT01000012">
    <property type="protein sequence ID" value="SKC84891.1"/>
    <property type="molecule type" value="Genomic_DNA"/>
</dbReference>
<evidence type="ECO:0000313" key="12">
    <source>
        <dbReference type="EMBL" id="SKC84891.1"/>
    </source>
</evidence>
<dbReference type="InterPro" id="IPR050979">
    <property type="entry name" value="LD-transpeptidase"/>
</dbReference>
<keyword evidence="10" id="KW-1133">Transmembrane helix</keyword>
<evidence type="ECO:0000256" key="7">
    <source>
        <dbReference type="ARBA" id="ARBA00022984"/>
    </source>
</evidence>
<keyword evidence="4" id="KW-0808">Transferase</keyword>
<dbReference type="Pfam" id="PF01471">
    <property type="entry name" value="PG_binding_1"/>
    <property type="match status" value="1"/>
</dbReference>
<comment type="pathway">
    <text evidence="1 9">Cell wall biogenesis; peptidoglycan biosynthesis.</text>
</comment>
<dbReference type="GO" id="GO:0008360">
    <property type="term" value="P:regulation of cell shape"/>
    <property type="evidence" value="ECO:0007669"/>
    <property type="project" value="UniProtKB-UniRule"/>
</dbReference>
<gene>
    <name evidence="12" type="ORF">SAMN02194393_04284</name>
</gene>
<keyword evidence="13" id="KW-1185">Reference proteome</keyword>
<dbReference type="AlphaFoldDB" id="A0A1T5M9G4"/>
<keyword evidence="3" id="KW-0328">Glycosyltransferase</keyword>
<dbReference type="PANTHER" id="PTHR30582">
    <property type="entry name" value="L,D-TRANSPEPTIDASE"/>
    <property type="match status" value="1"/>
</dbReference>
<dbReference type="InterPro" id="IPR005490">
    <property type="entry name" value="LD_TPept_cat_dom"/>
</dbReference>
<dbReference type="InterPro" id="IPR036365">
    <property type="entry name" value="PGBD-like_sf"/>
</dbReference>
<dbReference type="PANTHER" id="PTHR30582:SF24">
    <property type="entry name" value="L,D-TRANSPEPTIDASE ERFK_SRFK-RELATED"/>
    <property type="match status" value="1"/>
</dbReference>
<sequence length="255" mass="29285">MKRSFIWILICIVCIVILIGVGRIIFKDIELSQYLTNVFRNKGIREYSLWEEKKMKENPDYKNLAIFIDINSKALELINLDDNKTIKKYTIASGKTSTPSPIGSWKIINKGSWGRSFGTRWMGLNVPWGKYGIHGTNKPNSIGWASSHGCIRMRNKDVEELYKIVKTGTPVTIWGGTFGPFGNGFRILKPGYRGSDVYEVQKRMKRIGYYPLYVDGIYGDGMKAYVIKFRKDKGLSMTHDVDYKFYEALGIKLFE</sequence>